<proteinExistence type="predicted"/>
<keyword evidence="2" id="KW-1185">Reference proteome</keyword>
<organism evidence="1 2">
    <name type="scientific">Brassica rapa subsp. trilocularis</name>
    <dbReference type="NCBI Taxonomy" id="1813537"/>
    <lineage>
        <taxon>Eukaryota</taxon>
        <taxon>Viridiplantae</taxon>
        <taxon>Streptophyta</taxon>
        <taxon>Embryophyta</taxon>
        <taxon>Tracheophyta</taxon>
        <taxon>Spermatophyta</taxon>
        <taxon>Magnoliopsida</taxon>
        <taxon>eudicotyledons</taxon>
        <taxon>Gunneridae</taxon>
        <taxon>Pentapetalae</taxon>
        <taxon>rosids</taxon>
        <taxon>malvids</taxon>
        <taxon>Brassicales</taxon>
        <taxon>Brassicaceae</taxon>
        <taxon>Brassiceae</taxon>
        <taxon>Brassica</taxon>
    </lineage>
</organism>
<accession>A0ABQ7NH05</accession>
<dbReference type="EMBL" id="JADBGQ010000002">
    <property type="protein sequence ID" value="KAG5409446.1"/>
    <property type="molecule type" value="Genomic_DNA"/>
</dbReference>
<dbReference type="Proteomes" id="UP000823674">
    <property type="component" value="Chromosome A02"/>
</dbReference>
<comment type="caution">
    <text evidence="1">The sequence shown here is derived from an EMBL/GenBank/DDBJ whole genome shotgun (WGS) entry which is preliminary data.</text>
</comment>
<evidence type="ECO:0000313" key="1">
    <source>
        <dbReference type="EMBL" id="KAG5409446.1"/>
    </source>
</evidence>
<reference evidence="1 2" key="1">
    <citation type="submission" date="2021-03" db="EMBL/GenBank/DDBJ databases">
        <authorList>
            <person name="King G.J."/>
            <person name="Bancroft I."/>
            <person name="Baten A."/>
            <person name="Bloomfield J."/>
            <person name="Borpatragohain P."/>
            <person name="He Z."/>
            <person name="Irish N."/>
            <person name="Irwin J."/>
            <person name="Liu K."/>
            <person name="Mauleon R.P."/>
            <person name="Moore J."/>
            <person name="Morris R."/>
            <person name="Ostergaard L."/>
            <person name="Wang B."/>
            <person name="Wells R."/>
        </authorList>
    </citation>
    <scope>NUCLEOTIDE SEQUENCE [LARGE SCALE GENOMIC DNA]</scope>
    <source>
        <strain evidence="1">R-o-18</strain>
        <tissue evidence="1">Leaf</tissue>
    </source>
</reference>
<sequence length="185" mass="21683">MWLRGWDPGIYGVKRIWEDHFPDNQIGQIWNQEENLVTRFIWDSRRFFGGREESGIDSIWLLSSFSDWIWKSKERPKGIQGTGFVFIKTRFSLMIYAVRNHKSQLVGKGGDMKNGEGIRKRLKIYVPHLDNSDLIKSYSMTLTGRAYAIGETTEVDLDYGKIRVVIDDFKELCFDFTESLRETKL</sequence>
<protein>
    <submittedName>
        <fullName evidence="1">Uncharacterized protein</fullName>
    </submittedName>
</protein>
<gene>
    <name evidence="1" type="primary">A02g502580.1_BraROA</name>
    <name evidence="1" type="ORF">IGI04_005765</name>
</gene>
<name>A0ABQ7NH05_BRACM</name>
<evidence type="ECO:0000313" key="2">
    <source>
        <dbReference type="Proteomes" id="UP000823674"/>
    </source>
</evidence>
<feature type="non-terminal residue" evidence="1">
    <location>
        <position position="185"/>
    </location>
</feature>